<proteinExistence type="predicted"/>
<feature type="compositionally biased region" description="Basic and acidic residues" evidence="1">
    <location>
        <begin position="37"/>
        <end position="48"/>
    </location>
</feature>
<dbReference type="EMBL" id="CP036318">
    <property type="protein sequence ID" value="QDV56058.1"/>
    <property type="molecule type" value="Genomic_DNA"/>
</dbReference>
<keyword evidence="4" id="KW-1185">Reference proteome</keyword>
<reference evidence="3 4" key="1">
    <citation type="submission" date="2019-02" db="EMBL/GenBank/DDBJ databases">
        <title>Deep-cultivation of Planctomycetes and their phenomic and genomic characterization uncovers novel biology.</title>
        <authorList>
            <person name="Wiegand S."/>
            <person name="Jogler M."/>
            <person name="Boedeker C."/>
            <person name="Pinto D."/>
            <person name="Vollmers J."/>
            <person name="Rivas-Marin E."/>
            <person name="Kohn T."/>
            <person name="Peeters S.H."/>
            <person name="Heuer A."/>
            <person name="Rast P."/>
            <person name="Oberbeckmann S."/>
            <person name="Bunk B."/>
            <person name="Jeske O."/>
            <person name="Meyerdierks A."/>
            <person name="Storesund J.E."/>
            <person name="Kallscheuer N."/>
            <person name="Luecker S."/>
            <person name="Lage O.M."/>
            <person name="Pohl T."/>
            <person name="Merkel B.J."/>
            <person name="Hornburger P."/>
            <person name="Mueller R.-W."/>
            <person name="Bruemmer F."/>
            <person name="Labrenz M."/>
            <person name="Spormann A.M."/>
            <person name="Op den Camp H."/>
            <person name="Overmann J."/>
            <person name="Amann R."/>
            <person name="Jetten M.S.M."/>
            <person name="Mascher T."/>
            <person name="Medema M.H."/>
            <person name="Devos D.P."/>
            <person name="Kaster A.-K."/>
            <person name="Ovreas L."/>
            <person name="Rohde M."/>
            <person name="Galperin M.Y."/>
            <person name="Jogler C."/>
        </authorList>
    </citation>
    <scope>NUCLEOTIDE SEQUENCE [LARGE SCALE GENOMIC DNA]</scope>
    <source>
        <strain evidence="3 4">Mal33</strain>
    </source>
</reference>
<gene>
    <name evidence="3" type="ORF">Mal33_20370</name>
</gene>
<dbReference type="AlphaFoldDB" id="A0A518ISI8"/>
<sequence length="182" mass="19029" precursor="true">MRHLTSLCVGLLCGVVVCLNLGCPAASTTTDAPPTLSDDHGHSHGDHAAPETLAEAVESIDHMADEIQESFAADDPDGAHGPLHDIGSVLQTAGLMVAKSDLSDEQKQGASEALKKLIDAYGKVDAKMHGDEGVDYADVSAEITAAVEALQTATGIKVEHGHDHDHAEGHDHADDHDHAEKK</sequence>
<keyword evidence="2" id="KW-0732">Signal</keyword>
<feature type="region of interest" description="Disordered" evidence="1">
    <location>
        <begin position="160"/>
        <end position="182"/>
    </location>
</feature>
<evidence type="ECO:0000256" key="2">
    <source>
        <dbReference type="SAM" id="SignalP"/>
    </source>
</evidence>
<name>A0A518ISI8_9BACT</name>
<dbReference type="Proteomes" id="UP000316770">
    <property type="component" value="Chromosome"/>
</dbReference>
<organism evidence="3 4">
    <name type="scientific">Rosistilla oblonga</name>
    <dbReference type="NCBI Taxonomy" id="2527990"/>
    <lineage>
        <taxon>Bacteria</taxon>
        <taxon>Pseudomonadati</taxon>
        <taxon>Planctomycetota</taxon>
        <taxon>Planctomycetia</taxon>
        <taxon>Pirellulales</taxon>
        <taxon>Pirellulaceae</taxon>
        <taxon>Rosistilla</taxon>
    </lineage>
</organism>
<dbReference type="RefSeq" id="WP_145284091.1">
    <property type="nucleotide sequence ID" value="NZ_CP036318.1"/>
</dbReference>
<feature type="chain" id="PRO_5022069270" evidence="2">
    <location>
        <begin position="26"/>
        <end position="182"/>
    </location>
</feature>
<feature type="region of interest" description="Disordered" evidence="1">
    <location>
        <begin position="29"/>
        <end position="48"/>
    </location>
</feature>
<evidence type="ECO:0000313" key="4">
    <source>
        <dbReference type="Proteomes" id="UP000316770"/>
    </source>
</evidence>
<evidence type="ECO:0000313" key="3">
    <source>
        <dbReference type="EMBL" id="QDV56058.1"/>
    </source>
</evidence>
<accession>A0A518ISI8</accession>
<feature type="signal peptide" evidence="2">
    <location>
        <begin position="1"/>
        <end position="25"/>
    </location>
</feature>
<protein>
    <submittedName>
        <fullName evidence="3">Uncharacterized protein</fullName>
    </submittedName>
</protein>
<evidence type="ECO:0000256" key="1">
    <source>
        <dbReference type="SAM" id="MobiDB-lite"/>
    </source>
</evidence>